<dbReference type="GO" id="GO:0032259">
    <property type="term" value="P:methylation"/>
    <property type="evidence" value="ECO:0007669"/>
    <property type="project" value="UniProtKB-KW"/>
</dbReference>
<proteinExistence type="predicted"/>
<dbReference type="InterPro" id="IPR029063">
    <property type="entry name" value="SAM-dependent_MTases_sf"/>
</dbReference>
<dbReference type="CDD" id="cd02440">
    <property type="entry name" value="AdoMet_MTases"/>
    <property type="match status" value="1"/>
</dbReference>
<reference evidence="5 6" key="1">
    <citation type="journal article" date="2018" name="Sci. Rep.">
        <title>Extensive genomic diversity among Mycobacterium marinum strains revealed by whole genome sequencing.</title>
        <authorList>
            <person name="Das S."/>
            <person name="Pettersson B.M."/>
            <person name="Behra P.R."/>
            <person name="Mallick A."/>
            <person name="Cheramie M."/>
            <person name="Ramesh M."/>
            <person name="Shirreff L."/>
            <person name="DuCote T."/>
            <person name="Dasgupta S."/>
            <person name="Ennis D.G."/>
            <person name="Kirsebom L.A."/>
        </authorList>
    </citation>
    <scope>NUCLEOTIDE SEQUENCE [LARGE SCALE GENOMIC DNA]</scope>
    <source>
        <strain evidence="5 6">Davis1</strain>
    </source>
</reference>
<dbReference type="EMBL" id="PEDF01000042">
    <property type="protein sequence ID" value="RFZ44526.1"/>
    <property type="molecule type" value="Genomic_DNA"/>
</dbReference>
<dbReference type="PANTHER" id="PTHR43464">
    <property type="entry name" value="METHYLTRANSFERASE"/>
    <property type="match status" value="1"/>
</dbReference>
<evidence type="ECO:0000256" key="1">
    <source>
        <dbReference type="ARBA" id="ARBA00022603"/>
    </source>
</evidence>
<dbReference type="SUPFAM" id="SSF53335">
    <property type="entry name" value="S-adenosyl-L-methionine-dependent methyltransferases"/>
    <property type="match status" value="1"/>
</dbReference>
<keyword evidence="3" id="KW-0949">S-adenosyl-L-methionine</keyword>
<dbReference type="RefSeq" id="WP_117431859.1">
    <property type="nucleotide sequence ID" value="NZ_PEDF01000042.1"/>
</dbReference>
<dbReference type="Proteomes" id="UP000257451">
    <property type="component" value="Unassembled WGS sequence"/>
</dbReference>
<feature type="domain" description="Methyltransferase type 12" evidence="4">
    <location>
        <begin position="47"/>
        <end position="145"/>
    </location>
</feature>
<dbReference type="Gene3D" id="3.40.50.150">
    <property type="entry name" value="Vaccinia Virus protein VP39"/>
    <property type="match status" value="1"/>
</dbReference>
<evidence type="ECO:0000256" key="3">
    <source>
        <dbReference type="ARBA" id="ARBA00022691"/>
    </source>
</evidence>
<dbReference type="PANTHER" id="PTHR43464:SF19">
    <property type="entry name" value="UBIQUINONE BIOSYNTHESIS O-METHYLTRANSFERASE, MITOCHONDRIAL"/>
    <property type="match status" value="1"/>
</dbReference>
<evidence type="ECO:0000256" key="2">
    <source>
        <dbReference type="ARBA" id="ARBA00022679"/>
    </source>
</evidence>
<evidence type="ECO:0000259" key="4">
    <source>
        <dbReference type="Pfam" id="PF08242"/>
    </source>
</evidence>
<accession>A0A3E2MZ50</accession>
<evidence type="ECO:0000313" key="6">
    <source>
        <dbReference type="Proteomes" id="UP000257451"/>
    </source>
</evidence>
<evidence type="ECO:0000313" key="5">
    <source>
        <dbReference type="EMBL" id="RFZ44526.1"/>
    </source>
</evidence>
<keyword evidence="2 5" id="KW-0808">Transferase</keyword>
<dbReference type="GO" id="GO:0008168">
    <property type="term" value="F:methyltransferase activity"/>
    <property type="evidence" value="ECO:0007669"/>
    <property type="project" value="UniProtKB-KW"/>
</dbReference>
<organism evidence="5 6">
    <name type="scientific">Mycobacterium marinum</name>
    <dbReference type="NCBI Taxonomy" id="1781"/>
    <lineage>
        <taxon>Bacteria</taxon>
        <taxon>Bacillati</taxon>
        <taxon>Actinomycetota</taxon>
        <taxon>Actinomycetes</taxon>
        <taxon>Mycobacteriales</taxon>
        <taxon>Mycobacteriaceae</taxon>
        <taxon>Mycobacterium</taxon>
        <taxon>Mycobacterium ulcerans group</taxon>
    </lineage>
</organism>
<dbReference type="AlphaFoldDB" id="A0A3E2MZ50"/>
<name>A0A3E2MZ50_MYCMR</name>
<dbReference type="EC" id="2.1.1.-" evidence="5"/>
<gene>
    <name evidence="5" type="primary">yrrT</name>
    <name evidence="5" type="ORF">DAVIS_01550</name>
</gene>
<comment type="caution">
    <text evidence="5">The sequence shown here is derived from an EMBL/GenBank/DDBJ whole genome shotgun (WGS) entry which is preliminary data.</text>
</comment>
<dbReference type="InterPro" id="IPR013217">
    <property type="entry name" value="Methyltransf_12"/>
</dbReference>
<sequence>MALSLSQARSVYDRIGRIQDWQAFYEDETLDRLVANAALAPGQTIFEFGCGTGKLAANLLAELSASVNYVGVDISPVMINLATSRLAPWADRAKVTLVDGSLPLPAGDGSADRVLSTFVFDLLDEAYARAVLDDLRRILTSDGLLCVASLSYGERPLERVACRAWNGLWRVAPQLVGGCRPISVSALLDPGWKLAHHSHVHRFGLVMEVVIASPDTSQP</sequence>
<dbReference type="Pfam" id="PF08242">
    <property type="entry name" value="Methyltransf_12"/>
    <property type="match status" value="1"/>
</dbReference>
<keyword evidence="1 5" id="KW-0489">Methyltransferase</keyword>
<protein>
    <submittedName>
        <fullName evidence="5">Putative methyltransferase YrrT</fullName>
        <ecNumber evidence="5">2.1.1.-</ecNumber>
    </submittedName>
</protein>